<comment type="caution">
    <text evidence="2">The sequence shown here is derived from an EMBL/GenBank/DDBJ whole genome shotgun (WGS) entry which is preliminary data.</text>
</comment>
<proteinExistence type="predicted"/>
<dbReference type="Proteomes" id="UP001278500">
    <property type="component" value="Unassembled WGS sequence"/>
</dbReference>
<gene>
    <name evidence="2" type="ORF">B0H65DRAFT_463238</name>
</gene>
<protein>
    <submittedName>
        <fullName evidence="2">Uncharacterized protein</fullName>
    </submittedName>
</protein>
<dbReference type="RefSeq" id="XP_062683464.1">
    <property type="nucleotide sequence ID" value="XM_062826691.1"/>
</dbReference>
<evidence type="ECO:0000313" key="2">
    <source>
        <dbReference type="EMBL" id="KAK3348382.1"/>
    </source>
</evidence>
<evidence type="ECO:0000313" key="3">
    <source>
        <dbReference type="Proteomes" id="UP001278500"/>
    </source>
</evidence>
<dbReference type="EMBL" id="JAUEPP010000003">
    <property type="protein sequence ID" value="KAK3348382.1"/>
    <property type="molecule type" value="Genomic_DNA"/>
</dbReference>
<sequence>MTRLDTHSASLIHHHIRYEPAISKCTYGCCYYEAIFACSSKHSCLITPGHRQKGSPGSSQGLRSESVTAFGNTHATGQLPVVMIWYRRYSPLKQDIVNASTHMAALHNRFNLPFRSRFMRHATHWLVAAWFTSLLFTLPRLTVLSVTINLKYDELTVAEWRVSVSKLPDPIWAHQVITAFT</sequence>
<feature type="transmembrane region" description="Helical" evidence="1">
    <location>
        <begin position="125"/>
        <end position="148"/>
    </location>
</feature>
<accession>A0AAE0MTZ0</accession>
<dbReference type="GeneID" id="87863845"/>
<reference evidence="2" key="2">
    <citation type="submission" date="2023-06" db="EMBL/GenBank/DDBJ databases">
        <authorList>
            <consortium name="Lawrence Berkeley National Laboratory"/>
            <person name="Haridas S."/>
            <person name="Hensen N."/>
            <person name="Bonometti L."/>
            <person name="Westerberg I."/>
            <person name="Brannstrom I.O."/>
            <person name="Guillou S."/>
            <person name="Cros-Aarteil S."/>
            <person name="Calhoun S."/>
            <person name="Kuo A."/>
            <person name="Mondo S."/>
            <person name="Pangilinan J."/>
            <person name="Riley R."/>
            <person name="Labutti K."/>
            <person name="Andreopoulos B."/>
            <person name="Lipzen A."/>
            <person name="Chen C."/>
            <person name="Yanf M."/>
            <person name="Daum C."/>
            <person name="Ng V."/>
            <person name="Clum A."/>
            <person name="Steindorff A."/>
            <person name="Ohm R."/>
            <person name="Martin F."/>
            <person name="Silar P."/>
            <person name="Natvig D."/>
            <person name="Lalanne C."/>
            <person name="Gautier V."/>
            <person name="Ament-Velasquez S.L."/>
            <person name="Kruys A."/>
            <person name="Hutchinson M.I."/>
            <person name="Powell A.J."/>
            <person name="Barry K."/>
            <person name="Miller A.N."/>
            <person name="Grigoriev I.V."/>
            <person name="Debuchy R."/>
            <person name="Gladieux P."/>
            <person name="Thoren M.H."/>
            <person name="Johannesson H."/>
        </authorList>
    </citation>
    <scope>NUCLEOTIDE SEQUENCE</scope>
    <source>
        <strain evidence="2">CBS 560.94</strain>
    </source>
</reference>
<reference evidence="2" key="1">
    <citation type="journal article" date="2023" name="Mol. Phylogenet. Evol.">
        <title>Genome-scale phylogeny and comparative genomics of the fungal order Sordariales.</title>
        <authorList>
            <person name="Hensen N."/>
            <person name="Bonometti L."/>
            <person name="Westerberg I."/>
            <person name="Brannstrom I.O."/>
            <person name="Guillou S."/>
            <person name="Cros-Aarteil S."/>
            <person name="Calhoun S."/>
            <person name="Haridas S."/>
            <person name="Kuo A."/>
            <person name="Mondo S."/>
            <person name="Pangilinan J."/>
            <person name="Riley R."/>
            <person name="LaButti K."/>
            <person name="Andreopoulos B."/>
            <person name="Lipzen A."/>
            <person name="Chen C."/>
            <person name="Yan M."/>
            <person name="Daum C."/>
            <person name="Ng V."/>
            <person name="Clum A."/>
            <person name="Steindorff A."/>
            <person name="Ohm R.A."/>
            <person name="Martin F."/>
            <person name="Silar P."/>
            <person name="Natvig D.O."/>
            <person name="Lalanne C."/>
            <person name="Gautier V."/>
            <person name="Ament-Velasquez S.L."/>
            <person name="Kruys A."/>
            <person name="Hutchinson M.I."/>
            <person name="Powell A.J."/>
            <person name="Barry K."/>
            <person name="Miller A.N."/>
            <person name="Grigoriev I.V."/>
            <person name="Debuchy R."/>
            <person name="Gladieux P."/>
            <person name="Hiltunen Thoren M."/>
            <person name="Johannesson H."/>
        </authorList>
    </citation>
    <scope>NUCLEOTIDE SEQUENCE</scope>
    <source>
        <strain evidence="2">CBS 560.94</strain>
    </source>
</reference>
<organism evidence="2 3">
    <name type="scientific">Neurospora tetraspora</name>
    <dbReference type="NCBI Taxonomy" id="94610"/>
    <lineage>
        <taxon>Eukaryota</taxon>
        <taxon>Fungi</taxon>
        <taxon>Dikarya</taxon>
        <taxon>Ascomycota</taxon>
        <taxon>Pezizomycotina</taxon>
        <taxon>Sordariomycetes</taxon>
        <taxon>Sordariomycetidae</taxon>
        <taxon>Sordariales</taxon>
        <taxon>Sordariaceae</taxon>
        <taxon>Neurospora</taxon>
    </lineage>
</organism>
<name>A0AAE0MTZ0_9PEZI</name>
<keyword evidence="1" id="KW-0812">Transmembrane</keyword>
<keyword evidence="1" id="KW-1133">Transmembrane helix</keyword>
<keyword evidence="3" id="KW-1185">Reference proteome</keyword>
<keyword evidence="1" id="KW-0472">Membrane</keyword>
<dbReference type="AlphaFoldDB" id="A0AAE0MTZ0"/>
<evidence type="ECO:0000256" key="1">
    <source>
        <dbReference type="SAM" id="Phobius"/>
    </source>
</evidence>